<comment type="caution">
    <text evidence="2">The sequence shown here is derived from an EMBL/GenBank/DDBJ whole genome shotgun (WGS) entry which is preliminary data.</text>
</comment>
<dbReference type="Pfam" id="PF15502">
    <property type="entry name" value="MPLKIP"/>
    <property type="match status" value="1"/>
</dbReference>
<feature type="compositionally biased region" description="Polar residues" evidence="1">
    <location>
        <begin position="109"/>
        <end position="119"/>
    </location>
</feature>
<dbReference type="EMBL" id="CAWYQH010000001">
    <property type="protein sequence ID" value="CAK8672658.1"/>
    <property type="molecule type" value="Genomic_DNA"/>
</dbReference>
<reference evidence="2 3" key="1">
    <citation type="submission" date="2024-02" db="EMBL/GenBank/DDBJ databases">
        <authorList>
            <person name="Daric V."/>
            <person name="Darras S."/>
        </authorList>
    </citation>
    <scope>NUCLEOTIDE SEQUENCE [LARGE SCALE GENOMIC DNA]</scope>
</reference>
<dbReference type="InterPro" id="IPR028265">
    <property type="entry name" value="TTDN1/SICKLE"/>
</dbReference>
<feature type="region of interest" description="Disordered" evidence="1">
    <location>
        <begin position="70"/>
        <end position="141"/>
    </location>
</feature>
<evidence type="ECO:0000256" key="1">
    <source>
        <dbReference type="SAM" id="MobiDB-lite"/>
    </source>
</evidence>
<evidence type="ECO:0000313" key="3">
    <source>
        <dbReference type="Proteomes" id="UP001642483"/>
    </source>
</evidence>
<feature type="compositionally biased region" description="Polar residues" evidence="1">
    <location>
        <begin position="175"/>
        <end position="185"/>
    </location>
</feature>
<feature type="region of interest" description="Disordered" evidence="1">
    <location>
        <begin position="1"/>
        <end position="40"/>
    </location>
</feature>
<proteinExistence type="predicted"/>
<feature type="compositionally biased region" description="Basic and acidic residues" evidence="1">
    <location>
        <begin position="131"/>
        <end position="141"/>
    </location>
</feature>
<feature type="compositionally biased region" description="Polar residues" evidence="1">
    <location>
        <begin position="22"/>
        <end position="34"/>
    </location>
</feature>
<name>A0ABP0F1V2_CLALP</name>
<protein>
    <submittedName>
        <fullName evidence="2">Uncharacterized protein</fullName>
    </submittedName>
</protein>
<organism evidence="2 3">
    <name type="scientific">Clavelina lepadiformis</name>
    <name type="common">Light-bulb sea squirt</name>
    <name type="synonym">Ascidia lepadiformis</name>
    <dbReference type="NCBI Taxonomy" id="159417"/>
    <lineage>
        <taxon>Eukaryota</taxon>
        <taxon>Metazoa</taxon>
        <taxon>Chordata</taxon>
        <taxon>Tunicata</taxon>
        <taxon>Ascidiacea</taxon>
        <taxon>Aplousobranchia</taxon>
        <taxon>Clavelinidae</taxon>
        <taxon>Clavelina</taxon>
    </lineage>
</organism>
<feature type="region of interest" description="Disordered" evidence="1">
    <location>
        <begin position="162"/>
        <end position="192"/>
    </location>
</feature>
<feature type="compositionally biased region" description="Polar residues" evidence="1">
    <location>
        <begin position="70"/>
        <end position="96"/>
    </location>
</feature>
<dbReference type="Proteomes" id="UP001642483">
    <property type="component" value="Unassembled WGS sequence"/>
</dbReference>
<gene>
    <name evidence="2" type="ORF">CVLEPA_LOCUS2354</name>
</gene>
<sequence length="192" mass="22002">MNSRNVSPNTNAPPFRPANHVHSGNTTRSPTPHWQSPPWAAKQNFVSPNNFYNGVQPVWRNSYKMRHRYNSPNSPNFYRQKNLSHTSTPNSRSSGHGTHGSPSFLPLSYTPNYSRQRSPYSRGANYSRGKRSGDRPWYPREHGKQTIDVYFKPSMLQDPWKNCSSSRINKDVSKTPATQTSNNNAKRYFGKT</sequence>
<accession>A0ABP0F1V2</accession>
<keyword evidence="3" id="KW-1185">Reference proteome</keyword>
<feature type="compositionally biased region" description="Polar residues" evidence="1">
    <location>
        <begin position="1"/>
        <end position="12"/>
    </location>
</feature>
<evidence type="ECO:0000313" key="2">
    <source>
        <dbReference type="EMBL" id="CAK8672658.1"/>
    </source>
</evidence>